<dbReference type="PATRIC" id="fig|1401659.3.peg.1271"/>
<evidence type="ECO:0000313" key="2">
    <source>
        <dbReference type="Proteomes" id="UP000018545"/>
    </source>
</evidence>
<protein>
    <submittedName>
        <fullName evidence="1">Uncharacterized protein</fullName>
    </submittedName>
</protein>
<evidence type="ECO:0000313" key="1">
    <source>
        <dbReference type="EMBL" id="AHB69642.1"/>
    </source>
</evidence>
<reference evidence="1 2" key="1">
    <citation type="journal article" date="2014" name="Genome Announc.">
        <title>Complete Genome Sequence of Cronobacter sakazakii Strain CMCC 45402.</title>
        <authorList>
            <person name="Zhao Z."/>
            <person name="Wang L."/>
            <person name="Wang B."/>
            <person name="Liang H."/>
            <person name="Ye Q."/>
            <person name="Zeng M."/>
        </authorList>
    </citation>
    <scope>NUCLEOTIDE SEQUENCE [LARGE SCALE GENOMIC DNA]</scope>
    <source>
        <strain evidence="2">45402</strain>
    </source>
</reference>
<gene>
    <name evidence="1" type="ORF">P262_01802</name>
</gene>
<dbReference type="EMBL" id="CP006731">
    <property type="protein sequence ID" value="AHB69642.1"/>
    <property type="molecule type" value="Genomic_DNA"/>
</dbReference>
<sequence>MSVYSLIIKFHWLPFFMVLRAGLLRPENEQSAHASLNSGQANA</sequence>
<proteinExistence type="predicted"/>
<accession>V5TXL5</accession>
<organism evidence="1 2">
    <name type="scientific">Cronobacter malonaticus</name>
    <dbReference type="NCBI Taxonomy" id="413503"/>
    <lineage>
        <taxon>Bacteria</taxon>
        <taxon>Pseudomonadati</taxon>
        <taxon>Pseudomonadota</taxon>
        <taxon>Gammaproteobacteria</taxon>
        <taxon>Enterobacterales</taxon>
        <taxon>Enterobacteriaceae</taxon>
        <taxon>Cronobacter</taxon>
    </lineage>
</organism>
<dbReference type="Proteomes" id="UP000018545">
    <property type="component" value="Chromosome"/>
</dbReference>
<dbReference type="AlphaFoldDB" id="V5TXL5"/>
<name>V5TXL5_9ENTR</name>
<dbReference type="KEGG" id="csi:P262_01802"/>
<dbReference type="HOGENOM" id="CLU_3232455_0_0_6"/>